<feature type="region of interest" description="Disordered" evidence="1">
    <location>
        <begin position="1"/>
        <end position="31"/>
    </location>
</feature>
<sequence length="31" mass="3532">SKREKRKREDGGSTVLGPGGWESEEEEVRSR</sequence>
<dbReference type="EMBL" id="BKCJ011859407">
    <property type="protein sequence ID" value="GFD58954.1"/>
    <property type="molecule type" value="Genomic_DNA"/>
</dbReference>
<reference evidence="2" key="1">
    <citation type="journal article" date="2019" name="Sci. Rep.">
        <title>Draft genome of Tanacetum cinerariifolium, the natural source of mosquito coil.</title>
        <authorList>
            <person name="Yamashiro T."/>
            <person name="Shiraishi A."/>
            <person name="Satake H."/>
            <person name="Nakayama K."/>
        </authorList>
    </citation>
    <scope>NUCLEOTIDE SEQUENCE</scope>
</reference>
<dbReference type="AlphaFoldDB" id="A0A699XSE2"/>
<feature type="compositionally biased region" description="Acidic residues" evidence="1">
    <location>
        <begin position="22"/>
        <end position="31"/>
    </location>
</feature>
<accession>A0A699XSE2</accession>
<comment type="caution">
    <text evidence="2">The sequence shown here is derived from an EMBL/GenBank/DDBJ whole genome shotgun (WGS) entry which is preliminary data.</text>
</comment>
<proteinExistence type="predicted"/>
<gene>
    <name evidence="2" type="ORF">Tci_930923</name>
</gene>
<evidence type="ECO:0000313" key="2">
    <source>
        <dbReference type="EMBL" id="GFD58954.1"/>
    </source>
</evidence>
<protein>
    <submittedName>
        <fullName evidence="2">Uncharacterized protein</fullName>
    </submittedName>
</protein>
<organism evidence="2">
    <name type="scientific">Tanacetum cinerariifolium</name>
    <name type="common">Dalmatian daisy</name>
    <name type="synonym">Chrysanthemum cinerariifolium</name>
    <dbReference type="NCBI Taxonomy" id="118510"/>
    <lineage>
        <taxon>Eukaryota</taxon>
        <taxon>Viridiplantae</taxon>
        <taxon>Streptophyta</taxon>
        <taxon>Embryophyta</taxon>
        <taxon>Tracheophyta</taxon>
        <taxon>Spermatophyta</taxon>
        <taxon>Magnoliopsida</taxon>
        <taxon>eudicotyledons</taxon>
        <taxon>Gunneridae</taxon>
        <taxon>Pentapetalae</taxon>
        <taxon>asterids</taxon>
        <taxon>campanulids</taxon>
        <taxon>Asterales</taxon>
        <taxon>Asteraceae</taxon>
        <taxon>Asteroideae</taxon>
        <taxon>Anthemideae</taxon>
        <taxon>Anthemidinae</taxon>
        <taxon>Tanacetum</taxon>
    </lineage>
</organism>
<feature type="non-terminal residue" evidence="2">
    <location>
        <position position="1"/>
    </location>
</feature>
<feature type="compositionally biased region" description="Basic and acidic residues" evidence="1">
    <location>
        <begin position="1"/>
        <end position="11"/>
    </location>
</feature>
<evidence type="ECO:0000256" key="1">
    <source>
        <dbReference type="SAM" id="MobiDB-lite"/>
    </source>
</evidence>
<name>A0A699XSE2_TANCI</name>